<dbReference type="OrthoDB" id="6399948at2"/>
<protein>
    <recommendedName>
        <fullName evidence="3">Tetratricopeptide repeat protein</fullName>
    </recommendedName>
</protein>
<evidence type="ECO:0000313" key="1">
    <source>
        <dbReference type="EMBL" id="PTE06220.1"/>
    </source>
</evidence>
<gene>
    <name evidence="1" type="ORF">C9427_33000</name>
</gene>
<sequence>MDGPLALEIFEDGGVFRHGENHEEVVEKLDEALEQREAGRITPAKYLKTLKTLVEHYPHFIDGYAHLGNALVEEGKPRLALQACLRGLEIGESAIPSDFTGPIEWGILENRPFLRAAQGSMLCQLRLGQRRKTLALMEKILAWNPNDNQGIRHLIGSEYLRAGELDKADRIFADEAAHNPPYHYERALLQLRAGETVSAATSLRHGFVANGYIAEILCGNPDPMPLAIWHGSNLAAPEIAREYLEHYGGLWQQTPGAIAFVRWMHTHPKVLIERAGILECQGALLWEFDPVRRREILDREDAARIRINNALSKEIVQSRADRHGRQVAPWLHQAAHRRHR</sequence>
<dbReference type="AlphaFoldDB" id="A0A2T4IKR4"/>
<name>A0A2T4IKR4_9HYPH</name>
<evidence type="ECO:0000313" key="2">
    <source>
        <dbReference type="Proteomes" id="UP000240259"/>
    </source>
</evidence>
<proteinExistence type="predicted"/>
<dbReference type="RefSeq" id="WP_107653120.1">
    <property type="nucleotide sequence ID" value="NZ_PZJX01000083.1"/>
</dbReference>
<evidence type="ECO:0008006" key="3">
    <source>
        <dbReference type="Google" id="ProtNLM"/>
    </source>
</evidence>
<dbReference type="InterPro" id="IPR011990">
    <property type="entry name" value="TPR-like_helical_dom_sf"/>
</dbReference>
<dbReference type="EMBL" id="PZJX01000083">
    <property type="protein sequence ID" value="PTE06220.1"/>
    <property type="molecule type" value="Genomic_DNA"/>
</dbReference>
<comment type="caution">
    <text evidence="1">The sequence shown here is derived from an EMBL/GenBank/DDBJ whole genome shotgun (WGS) entry which is preliminary data.</text>
</comment>
<keyword evidence="2" id="KW-1185">Reference proteome</keyword>
<reference evidence="1 2" key="1">
    <citation type="submission" date="2018-03" db="EMBL/GenBank/DDBJ databases">
        <title>Genome sequence of the symbiotic type strain Mesorhizobium helmanticense CSLC115NT isolated from Lotus corniculatus nodules.</title>
        <authorList>
            <person name="Sannazzaro A.I."/>
            <person name="Torres Tejerizo G.A."/>
            <person name="Dip D."/>
            <person name="Caballero M."/>
            <person name="Pistorio M."/>
            <person name="Estrella M.J."/>
        </authorList>
    </citation>
    <scope>NUCLEOTIDE SEQUENCE [LARGE SCALE GENOMIC DNA]</scope>
    <source>
        <strain evidence="1 2">CSLC115N</strain>
    </source>
</reference>
<accession>A0A2T4IKR4</accession>
<dbReference type="Proteomes" id="UP000240259">
    <property type="component" value="Unassembled WGS sequence"/>
</dbReference>
<organism evidence="1 2">
    <name type="scientific">Mesorhizobium helmanticense</name>
    <dbReference type="NCBI Taxonomy" id="1776423"/>
    <lineage>
        <taxon>Bacteria</taxon>
        <taxon>Pseudomonadati</taxon>
        <taxon>Pseudomonadota</taxon>
        <taxon>Alphaproteobacteria</taxon>
        <taxon>Hyphomicrobiales</taxon>
        <taxon>Phyllobacteriaceae</taxon>
        <taxon>Mesorhizobium</taxon>
    </lineage>
</organism>
<dbReference type="Gene3D" id="1.25.40.10">
    <property type="entry name" value="Tetratricopeptide repeat domain"/>
    <property type="match status" value="1"/>
</dbReference>
<dbReference type="SUPFAM" id="SSF48452">
    <property type="entry name" value="TPR-like"/>
    <property type="match status" value="1"/>
</dbReference>